<reference evidence="1 2" key="1">
    <citation type="journal article" date="2018" name="Mol. Plant">
        <title>The genome of Artemisia annua provides insight into the evolution of Asteraceae family and artemisinin biosynthesis.</title>
        <authorList>
            <person name="Shen Q."/>
            <person name="Zhang L."/>
            <person name="Liao Z."/>
            <person name="Wang S."/>
            <person name="Yan T."/>
            <person name="Shi P."/>
            <person name="Liu M."/>
            <person name="Fu X."/>
            <person name="Pan Q."/>
            <person name="Wang Y."/>
            <person name="Lv Z."/>
            <person name="Lu X."/>
            <person name="Zhang F."/>
            <person name="Jiang W."/>
            <person name="Ma Y."/>
            <person name="Chen M."/>
            <person name="Hao X."/>
            <person name="Li L."/>
            <person name="Tang Y."/>
            <person name="Lv G."/>
            <person name="Zhou Y."/>
            <person name="Sun X."/>
            <person name="Brodelius P.E."/>
            <person name="Rose J.K.C."/>
            <person name="Tang K."/>
        </authorList>
    </citation>
    <scope>NUCLEOTIDE SEQUENCE [LARGE SCALE GENOMIC DNA]</scope>
    <source>
        <strain evidence="2">cv. Huhao1</strain>
        <tissue evidence="1">Leaf</tissue>
    </source>
</reference>
<dbReference type="PANTHER" id="PTHR47459:SF1">
    <property type="entry name" value="KINESIN LIGHT CHAIN-RELATED"/>
    <property type="match status" value="1"/>
</dbReference>
<protein>
    <submittedName>
        <fullName evidence="1">Tetratricopeptide repeat (TPR)-like superfamily protein</fullName>
    </submittedName>
</protein>
<evidence type="ECO:0000313" key="2">
    <source>
        <dbReference type="Proteomes" id="UP000245207"/>
    </source>
</evidence>
<accession>A0A2U1Q081</accession>
<evidence type="ECO:0000313" key="1">
    <source>
        <dbReference type="EMBL" id="PWA91406.1"/>
    </source>
</evidence>
<sequence length="644" mass="73896">MKRAASTLVLHLKKNPRFHIPICSNHHITQFSSIPTNDSQNDDYPSKSHLKSCLDTHLFLHATRQPIDKFVTFIDPQNQTSQLSPRQEKIKETLQILNEFEAAKTSYEMINVFQKIICIFDDNDLGEYYVKIALKLGQEGEFQEKLFFFANQAFKRYNARKHRDTDKGFERYLPKDRDTDFIVNNDIAVSLAMCSQLSCNACYHLNRLEEAYEYRDRATKYACDIDMGDKDVFEDTRVINLDSMFEKTKYKKAIWSLRICLEQGELLLQNKNKETGDMNRYMAEVFVELFDFGQALPYCESAIQMHERGLGGNSVEVAQDRRLLGAIYMGLEVHEKALEQNKISQKIFRNLGLTSDFLRGEIDAANMKIALRKFDEAMDTLKSVVLQTDAESEDRAMIFVSMAKALFNQNDISEAKNCLQMACEILDDKEKSSPIEVSEAYMEISMQYGKMNELETSVSLLKKTTAMLEKISNERGSFGSALPRIWWLLNLLDKVQDTTNLLKDATESLKEIVGSKHFEVGYVFNSLGEDCMILKRPKSAAQFFSLAEAIMNTALGPHHDVSIEACQNLSRAYSAMESYALAINFQKKVIDAWRECGPSEEIELEIAQRVLKRLEAKACGKSDYEIFYGRRPHNMPRWSVLGED</sequence>
<dbReference type="PANTHER" id="PTHR47459">
    <property type="entry name" value="KINESIN LIGHT CHAIN-RELATED"/>
    <property type="match status" value="1"/>
</dbReference>
<keyword evidence="2" id="KW-1185">Reference proteome</keyword>
<dbReference type="STRING" id="35608.A0A2U1Q081"/>
<dbReference type="AlphaFoldDB" id="A0A2U1Q081"/>
<dbReference type="Proteomes" id="UP000245207">
    <property type="component" value="Unassembled WGS sequence"/>
</dbReference>
<dbReference type="Gene3D" id="1.25.40.10">
    <property type="entry name" value="Tetratricopeptide repeat domain"/>
    <property type="match status" value="2"/>
</dbReference>
<dbReference type="InterPro" id="IPR011990">
    <property type="entry name" value="TPR-like_helical_dom_sf"/>
</dbReference>
<dbReference type="OrthoDB" id="626167at2759"/>
<proteinExistence type="predicted"/>
<comment type="caution">
    <text evidence="1">The sequence shown here is derived from an EMBL/GenBank/DDBJ whole genome shotgun (WGS) entry which is preliminary data.</text>
</comment>
<gene>
    <name evidence="1" type="ORF">CTI12_AA080800</name>
</gene>
<dbReference type="InterPro" id="IPR019734">
    <property type="entry name" value="TPR_rpt"/>
</dbReference>
<dbReference type="EMBL" id="PKPP01000545">
    <property type="protein sequence ID" value="PWA91406.1"/>
    <property type="molecule type" value="Genomic_DNA"/>
</dbReference>
<name>A0A2U1Q081_ARTAN</name>
<dbReference type="SMART" id="SM00028">
    <property type="entry name" value="TPR"/>
    <property type="match status" value="5"/>
</dbReference>
<organism evidence="1 2">
    <name type="scientific">Artemisia annua</name>
    <name type="common">Sweet wormwood</name>
    <dbReference type="NCBI Taxonomy" id="35608"/>
    <lineage>
        <taxon>Eukaryota</taxon>
        <taxon>Viridiplantae</taxon>
        <taxon>Streptophyta</taxon>
        <taxon>Embryophyta</taxon>
        <taxon>Tracheophyta</taxon>
        <taxon>Spermatophyta</taxon>
        <taxon>Magnoliopsida</taxon>
        <taxon>eudicotyledons</taxon>
        <taxon>Gunneridae</taxon>
        <taxon>Pentapetalae</taxon>
        <taxon>asterids</taxon>
        <taxon>campanulids</taxon>
        <taxon>Asterales</taxon>
        <taxon>Asteraceae</taxon>
        <taxon>Asteroideae</taxon>
        <taxon>Anthemideae</taxon>
        <taxon>Artemisiinae</taxon>
        <taxon>Artemisia</taxon>
    </lineage>
</organism>
<dbReference type="SUPFAM" id="SSF48452">
    <property type="entry name" value="TPR-like"/>
    <property type="match status" value="2"/>
</dbReference>